<comment type="caution">
    <text evidence="1">The sequence shown here is derived from an EMBL/GenBank/DDBJ whole genome shotgun (WGS) entry which is preliminary data.</text>
</comment>
<dbReference type="AlphaFoldDB" id="A0A1Y2A464"/>
<dbReference type="EMBL" id="MCFA01000014">
    <property type="protein sequence ID" value="ORY17087.1"/>
    <property type="molecule type" value="Genomic_DNA"/>
</dbReference>
<organism evidence="1 2">
    <name type="scientific">Clohesyomyces aquaticus</name>
    <dbReference type="NCBI Taxonomy" id="1231657"/>
    <lineage>
        <taxon>Eukaryota</taxon>
        <taxon>Fungi</taxon>
        <taxon>Dikarya</taxon>
        <taxon>Ascomycota</taxon>
        <taxon>Pezizomycotina</taxon>
        <taxon>Dothideomycetes</taxon>
        <taxon>Pleosporomycetidae</taxon>
        <taxon>Pleosporales</taxon>
        <taxon>Lindgomycetaceae</taxon>
        <taxon>Clohesyomyces</taxon>
    </lineage>
</organism>
<gene>
    <name evidence="1" type="ORF">BCR34DRAFT_60693</name>
</gene>
<dbReference type="STRING" id="1231657.A0A1Y2A464"/>
<dbReference type="OrthoDB" id="5355007at2759"/>
<proteinExistence type="predicted"/>
<protein>
    <submittedName>
        <fullName evidence="1">Uncharacterized protein</fullName>
    </submittedName>
</protein>
<evidence type="ECO:0000313" key="2">
    <source>
        <dbReference type="Proteomes" id="UP000193144"/>
    </source>
</evidence>
<name>A0A1Y2A464_9PLEO</name>
<reference evidence="1 2" key="1">
    <citation type="submission" date="2016-07" db="EMBL/GenBank/DDBJ databases">
        <title>Pervasive Adenine N6-methylation of Active Genes in Fungi.</title>
        <authorList>
            <consortium name="DOE Joint Genome Institute"/>
            <person name="Mondo S.J."/>
            <person name="Dannebaum R.O."/>
            <person name="Kuo R.C."/>
            <person name="Labutti K."/>
            <person name="Haridas S."/>
            <person name="Kuo A."/>
            <person name="Salamov A."/>
            <person name="Ahrendt S.R."/>
            <person name="Lipzen A."/>
            <person name="Sullivan W."/>
            <person name="Andreopoulos W.B."/>
            <person name="Clum A."/>
            <person name="Lindquist E."/>
            <person name="Daum C."/>
            <person name="Ramamoorthy G.K."/>
            <person name="Gryganskyi A."/>
            <person name="Culley D."/>
            <person name="Magnuson J.K."/>
            <person name="James T.Y."/>
            <person name="O'Malley M.A."/>
            <person name="Stajich J.E."/>
            <person name="Spatafora J.W."/>
            <person name="Visel A."/>
            <person name="Grigoriev I.V."/>
        </authorList>
    </citation>
    <scope>NUCLEOTIDE SEQUENCE [LARGE SCALE GENOMIC DNA]</scope>
    <source>
        <strain evidence="1 2">CBS 115471</strain>
    </source>
</reference>
<sequence>MPHDPLSLPSTTATSPLPLPLRNNIYSALMSQSTSTGGIPAIQALLTHELQASGWITELRAYVTTLLRSGECTSEWSHEWKWSGQWGFDA</sequence>
<dbReference type="Proteomes" id="UP000193144">
    <property type="component" value="Unassembled WGS sequence"/>
</dbReference>
<keyword evidence="2" id="KW-1185">Reference proteome</keyword>
<evidence type="ECO:0000313" key="1">
    <source>
        <dbReference type="EMBL" id="ORY17087.1"/>
    </source>
</evidence>
<accession>A0A1Y2A464</accession>